<evidence type="ECO:0000256" key="10">
    <source>
        <dbReference type="ARBA" id="ARBA00023152"/>
    </source>
</evidence>
<organism evidence="13 14">
    <name type="scientific">Desulfotignum balticum</name>
    <dbReference type="NCBI Taxonomy" id="115781"/>
    <lineage>
        <taxon>Bacteria</taxon>
        <taxon>Pseudomonadati</taxon>
        <taxon>Thermodesulfobacteriota</taxon>
        <taxon>Desulfobacteria</taxon>
        <taxon>Desulfobacterales</taxon>
        <taxon>Desulfobacteraceae</taxon>
        <taxon>Desulfotignum</taxon>
    </lineage>
</organism>
<dbReference type="Gene3D" id="3.20.20.60">
    <property type="entry name" value="Phosphoenolpyruvate-binding domains"/>
    <property type="match status" value="1"/>
</dbReference>
<keyword evidence="11 13" id="KW-0670">Pyruvate</keyword>
<keyword evidence="6" id="KW-0547">Nucleotide-binding</keyword>
<dbReference type="Gene3D" id="2.40.33.10">
    <property type="entry name" value="PK beta-barrel domain-like"/>
    <property type="match status" value="1"/>
</dbReference>
<evidence type="ECO:0000256" key="7">
    <source>
        <dbReference type="ARBA" id="ARBA00022777"/>
    </source>
</evidence>
<keyword evidence="7 13" id="KW-0418">Kinase</keyword>
<evidence type="ECO:0000259" key="12">
    <source>
        <dbReference type="Pfam" id="PF00224"/>
    </source>
</evidence>
<dbReference type="InterPro" id="IPR015806">
    <property type="entry name" value="Pyrv_Knase_insert_dom_sf"/>
</dbReference>
<keyword evidence="8" id="KW-0067">ATP-binding</keyword>
<evidence type="ECO:0000256" key="9">
    <source>
        <dbReference type="ARBA" id="ARBA00022842"/>
    </source>
</evidence>
<evidence type="ECO:0000256" key="8">
    <source>
        <dbReference type="ARBA" id="ARBA00022840"/>
    </source>
</evidence>
<protein>
    <recommendedName>
        <fullName evidence="3">pyruvate kinase</fullName>
        <ecNumber evidence="3">2.7.1.40</ecNumber>
    </recommendedName>
</protein>
<dbReference type="InterPro" id="IPR015813">
    <property type="entry name" value="Pyrv/PenolPyrv_kinase-like_dom"/>
</dbReference>
<evidence type="ECO:0000256" key="11">
    <source>
        <dbReference type="ARBA" id="ARBA00023317"/>
    </source>
</evidence>
<evidence type="ECO:0000256" key="1">
    <source>
        <dbReference type="ARBA" id="ARBA00004997"/>
    </source>
</evidence>
<evidence type="ECO:0000313" key="14">
    <source>
        <dbReference type="Proteomes" id="UP000706172"/>
    </source>
</evidence>
<feature type="domain" description="Pyruvate kinase barrel" evidence="12">
    <location>
        <begin position="3"/>
        <end position="89"/>
    </location>
</feature>
<dbReference type="GO" id="GO:0004743">
    <property type="term" value="F:pyruvate kinase activity"/>
    <property type="evidence" value="ECO:0007669"/>
    <property type="project" value="UniProtKB-EC"/>
</dbReference>
<dbReference type="Proteomes" id="UP000706172">
    <property type="component" value="Unassembled WGS sequence"/>
</dbReference>
<dbReference type="PANTHER" id="PTHR11817">
    <property type="entry name" value="PYRUVATE KINASE"/>
    <property type="match status" value="1"/>
</dbReference>
<dbReference type="GO" id="GO:0000287">
    <property type="term" value="F:magnesium ion binding"/>
    <property type="evidence" value="ECO:0007669"/>
    <property type="project" value="InterPro"/>
</dbReference>
<dbReference type="GO" id="GO:0030955">
    <property type="term" value="F:potassium ion binding"/>
    <property type="evidence" value="ECO:0007669"/>
    <property type="project" value="InterPro"/>
</dbReference>
<dbReference type="EC" id="2.7.1.40" evidence="3"/>
<name>A0A931GBU9_9BACT</name>
<comment type="caution">
    <text evidence="13">The sequence shown here is derived from an EMBL/GenBank/DDBJ whole genome shotgun (WGS) entry which is preliminary data.</text>
</comment>
<dbReference type="InterPro" id="IPR015793">
    <property type="entry name" value="Pyrv_Knase_brl"/>
</dbReference>
<reference evidence="13" key="1">
    <citation type="submission" date="2020-07" db="EMBL/GenBank/DDBJ databases">
        <title>Severe corrosion of carbon steel in oil field produced water can be linked to methanogenic archaea containing a special type of NiFe hydrogenase.</title>
        <authorList>
            <person name="Lahme S."/>
            <person name="Mand J."/>
            <person name="Longwell J."/>
            <person name="Smith R."/>
            <person name="Enning D."/>
        </authorList>
    </citation>
    <scope>NUCLEOTIDE SEQUENCE</scope>
    <source>
        <strain evidence="13">MIC098Bin6</strain>
    </source>
</reference>
<dbReference type="SUPFAM" id="SSF51621">
    <property type="entry name" value="Phosphoenolpyruvate/pyruvate domain"/>
    <property type="match status" value="1"/>
</dbReference>
<evidence type="ECO:0000256" key="2">
    <source>
        <dbReference type="ARBA" id="ARBA00008663"/>
    </source>
</evidence>
<sequence>MARKTKIIATISSLNCSREFIERLYRAGMNVVRLNTAHMTHEDALVVVENTRAVSEKIGILVDTKGPEIRTCDAVAPLTVRTGDFVKIKGDPAGISC</sequence>
<evidence type="ECO:0000256" key="3">
    <source>
        <dbReference type="ARBA" id="ARBA00012142"/>
    </source>
</evidence>
<dbReference type="GO" id="GO:0016301">
    <property type="term" value="F:kinase activity"/>
    <property type="evidence" value="ECO:0007669"/>
    <property type="project" value="UniProtKB-KW"/>
</dbReference>
<dbReference type="AlphaFoldDB" id="A0A931GBU9"/>
<accession>A0A931GBU9</accession>
<dbReference type="EMBL" id="JACCQK010000412">
    <property type="protein sequence ID" value="MBG0779704.1"/>
    <property type="molecule type" value="Genomic_DNA"/>
</dbReference>
<evidence type="ECO:0000256" key="4">
    <source>
        <dbReference type="ARBA" id="ARBA00022679"/>
    </source>
</evidence>
<comment type="pathway">
    <text evidence="1">Carbohydrate degradation; glycolysis; pyruvate from D-glyceraldehyde 3-phosphate: step 5/5.</text>
</comment>
<keyword evidence="5" id="KW-0479">Metal-binding</keyword>
<evidence type="ECO:0000256" key="5">
    <source>
        <dbReference type="ARBA" id="ARBA00022723"/>
    </source>
</evidence>
<feature type="non-terminal residue" evidence="13">
    <location>
        <position position="97"/>
    </location>
</feature>
<dbReference type="Pfam" id="PF00224">
    <property type="entry name" value="PK"/>
    <property type="match status" value="1"/>
</dbReference>
<keyword evidence="9" id="KW-0460">Magnesium</keyword>
<evidence type="ECO:0000256" key="6">
    <source>
        <dbReference type="ARBA" id="ARBA00022741"/>
    </source>
</evidence>
<proteinExistence type="inferred from homology"/>
<dbReference type="GO" id="GO:0005524">
    <property type="term" value="F:ATP binding"/>
    <property type="evidence" value="ECO:0007669"/>
    <property type="project" value="UniProtKB-KW"/>
</dbReference>
<evidence type="ECO:0000313" key="13">
    <source>
        <dbReference type="EMBL" id="MBG0779704.1"/>
    </source>
</evidence>
<gene>
    <name evidence="13" type="ORF">H0S81_07235</name>
</gene>
<dbReference type="InterPro" id="IPR001697">
    <property type="entry name" value="Pyr_Knase"/>
</dbReference>
<keyword evidence="10" id="KW-0324">Glycolysis</keyword>
<keyword evidence="4" id="KW-0808">Transferase</keyword>
<dbReference type="InterPro" id="IPR040442">
    <property type="entry name" value="Pyrv_kinase-like_dom_sf"/>
</dbReference>
<comment type="similarity">
    <text evidence="2">Belongs to the pyruvate kinase family.</text>
</comment>